<gene>
    <name evidence="2" type="ORF">TGEB3V08_LOCUS5502</name>
</gene>
<evidence type="ECO:0000256" key="1">
    <source>
        <dbReference type="SAM" id="MobiDB-lite"/>
    </source>
</evidence>
<protein>
    <submittedName>
        <fullName evidence="2">Uncharacterized protein</fullName>
    </submittedName>
</protein>
<sequence length="75" mass="8364">MHPTYVENHNSFNHWRRAGDASFTKRRASRAVIMAFICVRASGRPTCLGVILREGRTKAGEGSEDGKDEGTRESK</sequence>
<evidence type="ECO:0000313" key="2">
    <source>
        <dbReference type="EMBL" id="CAD7593870.1"/>
    </source>
</evidence>
<name>A0A7R9JYF6_TIMGE</name>
<reference evidence="2" key="1">
    <citation type="submission" date="2020-11" db="EMBL/GenBank/DDBJ databases">
        <authorList>
            <person name="Tran Van P."/>
        </authorList>
    </citation>
    <scope>NUCLEOTIDE SEQUENCE</scope>
</reference>
<feature type="region of interest" description="Disordered" evidence="1">
    <location>
        <begin position="54"/>
        <end position="75"/>
    </location>
</feature>
<organism evidence="2">
    <name type="scientific">Timema genevievae</name>
    <name type="common">Walking stick</name>
    <dbReference type="NCBI Taxonomy" id="629358"/>
    <lineage>
        <taxon>Eukaryota</taxon>
        <taxon>Metazoa</taxon>
        <taxon>Ecdysozoa</taxon>
        <taxon>Arthropoda</taxon>
        <taxon>Hexapoda</taxon>
        <taxon>Insecta</taxon>
        <taxon>Pterygota</taxon>
        <taxon>Neoptera</taxon>
        <taxon>Polyneoptera</taxon>
        <taxon>Phasmatodea</taxon>
        <taxon>Timematodea</taxon>
        <taxon>Timematoidea</taxon>
        <taxon>Timematidae</taxon>
        <taxon>Timema</taxon>
    </lineage>
</organism>
<dbReference type="AlphaFoldDB" id="A0A7R9JYF6"/>
<proteinExistence type="predicted"/>
<dbReference type="EMBL" id="OE841054">
    <property type="protein sequence ID" value="CAD7593870.1"/>
    <property type="molecule type" value="Genomic_DNA"/>
</dbReference>
<accession>A0A7R9JYF6</accession>